<dbReference type="AlphaFoldDB" id="A0AAV0SAG1"/>
<evidence type="ECO:0000313" key="1">
    <source>
        <dbReference type="EMBL" id="CAI0629011.1"/>
    </source>
</evidence>
<evidence type="ECO:0000313" key="2">
    <source>
        <dbReference type="Proteomes" id="UP001154282"/>
    </source>
</evidence>
<gene>
    <name evidence="1" type="ORF">LITE_LOCUS51842</name>
</gene>
<dbReference type="Proteomes" id="UP001154282">
    <property type="component" value="Unassembled WGS sequence"/>
</dbReference>
<dbReference type="EMBL" id="CAMGYJ010000011">
    <property type="protein sequence ID" value="CAI0629011.1"/>
    <property type="molecule type" value="Genomic_DNA"/>
</dbReference>
<name>A0AAV0SAG1_9ROSI</name>
<accession>A0AAV0SAG1</accession>
<proteinExistence type="predicted"/>
<protein>
    <submittedName>
        <fullName evidence="1">Uncharacterized protein</fullName>
    </submittedName>
</protein>
<comment type="caution">
    <text evidence="1">The sequence shown here is derived from an EMBL/GenBank/DDBJ whole genome shotgun (WGS) entry which is preliminary data.</text>
</comment>
<reference evidence="1" key="1">
    <citation type="submission" date="2022-08" db="EMBL/GenBank/DDBJ databases">
        <authorList>
            <person name="Gutierrez-Valencia J."/>
        </authorList>
    </citation>
    <scope>NUCLEOTIDE SEQUENCE</scope>
</reference>
<keyword evidence="2" id="KW-1185">Reference proteome</keyword>
<organism evidence="1 2">
    <name type="scientific">Linum tenue</name>
    <dbReference type="NCBI Taxonomy" id="586396"/>
    <lineage>
        <taxon>Eukaryota</taxon>
        <taxon>Viridiplantae</taxon>
        <taxon>Streptophyta</taxon>
        <taxon>Embryophyta</taxon>
        <taxon>Tracheophyta</taxon>
        <taxon>Spermatophyta</taxon>
        <taxon>Magnoliopsida</taxon>
        <taxon>eudicotyledons</taxon>
        <taxon>Gunneridae</taxon>
        <taxon>Pentapetalae</taxon>
        <taxon>rosids</taxon>
        <taxon>fabids</taxon>
        <taxon>Malpighiales</taxon>
        <taxon>Linaceae</taxon>
        <taxon>Linum</taxon>
    </lineage>
</organism>
<sequence length="153" mass="17166">MQYYFLVWNGASGSEDLSTVTRLCEHTEDIGDVVSNILAEGWVQDFAILLKLAIEKVRDLVFNDSESGEKATVYESAVIEAVTEFGRAAEQVTTRRTNLICMMKMMELNDAESNQLVCETAKSPEDSRVTPLLFRAVKVDSTLMGHWDFLGFD</sequence>